<gene>
    <name evidence="1" type="ORF">A7X83_17630</name>
</gene>
<name>A0A2W6I0C3_STEMA</name>
<protein>
    <submittedName>
        <fullName evidence="1">Uncharacterized protein</fullName>
    </submittedName>
</protein>
<sequence>MNTVFHVGQLVVVKEDPGVFPFCGEIARVSVLDVPCMDGIGMEVVSNHLGRFKGTYEQFEPIPEIKGRH</sequence>
<comment type="caution">
    <text evidence="1">The sequence shown here is derived from an EMBL/GenBank/DDBJ whole genome shotgun (WGS) entry which is preliminary data.</text>
</comment>
<evidence type="ECO:0000313" key="2">
    <source>
        <dbReference type="Proteomes" id="UP000249614"/>
    </source>
</evidence>
<accession>A0A2W6I0C3</accession>
<dbReference type="Proteomes" id="UP000249614">
    <property type="component" value="Unassembled WGS sequence"/>
</dbReference>
<evidence type="ECO:0000313" key="1">
    <source>
        <dbReference type="EMBL" id="PZS87336.1"/>
    </source>
</evidence>
<reference evidence="1 2" key="1">
    <citation type="submission" date="2016-05" db="EMBL/GenBank/DDBJ databases">
        <authorList>
            <person name="Lavstsen T."/>
            <person name="Jespersen J.S."/>
        </authorList>
    </citation>
    <scope>NUCLEOTIDE SEQUENCE [LARGE SCALE GENOMIC DNA]</scope>
    <source>
        <strain evidence="1 2">SM-5815</strain>
    </source>
</reference>
<dbReference type="AlphaFoldDB" id="A0A2W6I0C3"/>
<dbReference type="RefSeq" id="WP_111113757.1">
    <property type="nucleotide sequence ID" value="NZ_LXXM01000234.1"/>
</dbReference>
<organism evidence="1 2">
    <name type="scientific">Stenotrophomonas maltophilia</name>
    <name type="common">Pseudomonas maltophilia</name>
    <name type="synonym">Xanthomonas maltophilia</name>
    <dbReference type="NCBI Taxonomy" id="40324"/>
    <lineage>
        <taxon>Bacteria</taxon>
        <taxon>Pseudomonadati</taxon>
        <taxon>Pseudomonadota</taxon>
        <taxon>Gammaproteobacteria</taxon>
        <taxon>Lysobacterales</taxon>
        <taxon>Lysobacteraceae</taxon>
        <taxon>Stenotrophomonas</taxon>
        <taxon>Stenotrophomonas maltophilia group</taxon>
    </lineage>
</organism>
<proteinExistence type="predicted"/>
<dbReference type="EMBL" id="LXXM01000234">
    <property type="protein sequence ID" value="PZS87336.1"/>
    <property type="molecule type" value="Genomic_DNA"/>
</dbReference>